<dbReference type="AlphaFoldDB" id="A0A1N6GJX4"/>
<comment type="similarity">
    <text evidence="1">Belongs to the metallo-dependent hydrolases superfamily.</text>
</comment>
<dbReference type="STRING" id="1217970.SAMN05444002_2560"/>
<dbReference type="Gene3D" id="3.20.20.140">
    <property type="entry name" value="Metal-dependent hydrolases"/>
    <property type="match status" value="1"/>
</dbReference>
<dbReference type="RefSeq" id="WP_074256561.1">
    <property type="nucleotide sequence ID" value="NZ_FSRL01000001.1"/>
</dbReference>
<dbReference type="EMBL" id="FSRL01000001">
    <property type="protein sequence ID" value="SIO07843.1"/>
    <property type="molecule type" value="Genomic_DNA"/>
</dbReference>
<dbReference type="PANTHER" id="PTHR43569">
    <property type="entry name" value="AMIDOHYDROLASE"/>
    <property type="match status" value="1"/>
</dbReference>
<sequence length="275" mass="30251">MKIDAHQHFWRIDRGDYGWMDDSVAAIRKDYGPEQLVPLAGACGLGGTVLVQAAPTMEETEFLLSIAEESPLVQGVVGWIDLEGDVPGQLARISHPALKSLRPMLQDIEETEWLLRPAVVEGLRQVARAGLRFDALVTPRHLPMLERFVTVVPELPVVIDHCAKPAFDGTDPGAAWRERMAALAAHGQVFCKLSGLANEYGPGWRAETLREVAGHVLKVFGPERVMWGSDWPVLELVGDYEGWFEAAQALTRGLSEAEQAAVFGGTARRFYGLED</sequence>
<evidence type="ECO:0000256" key="1">
    <source>
        <dbReference type="ARBA" id="ARBA00038310"/>
    </source>
</evidence>
<dbReference type="InterPro" id="IPR006680">
    <property type="entry name" value="Amidohydro-rel"/>
</dbReference>
<protein>
    <submittedName>
        <fullName evidence="3">L-fuconolactonase</fullName>
    </submittedName>
</protein>
<feature type="domain" description="Amidohydrolase-related" evidence="2">
    <location>
        <begin position="3"/>
        <end position="273"/>
    </location>
</feature>
<proteinExistence type="inferred from homology"/>
<evidence type="ECO:0000259" key="2">
    <source>
        <dbReference type="Pfam" id="PF04909"/>
    </source>
</evidence>
<name>A0A1N6GJX4_9RHOB</name>
<reference evidence="4" key="1">
    <citation type="submission" date="2016-11" db="EMBL/GenBank/DDBJ databases">
        <authorList>
            <person name="Varghese N."/>
            <person name="Submissions S."/>
        </authorList>
    </citation>
    <scope>NUCLEOTIDE SEQUENCE [LARGE SCALE GENOMIC DNA]</scope>
    <source>
        <strain evidence="4">DSM 29440</strain>
    </source>
</reference>
<dbReference type="OrthoDB" id="9787654at2"/>
<organism evidence="3 4">
    <name type="scientific">Vannielia litorea</name>
    <dbReference type="NCBI Taxonomy" id="1217970"/>
    <lineage>
        <taxon>Bacteria</taxon>
        <taxon>Pseudomonadati</taxon>
        <taxon>Pseudomonadota</taxon>
        <taxon>Alphaproteobacteria</taxon>
        <taxon>Rhodobacterales</taxon>
        <taxon>Paracoccaceae</taxon>
        <taxon>Vannielia</taxon>
    </lineage>
</organism>
<dbReference type="Pfam" id="PF04909">
    <property type="entry name" value="Amidohydro_2"/>
    <property type="match status" value="1"/>
</dbReference>
<dbReference type="Proteomes" id="UP000184932">
    <property type="component" value="Unassembled WGS sequence"/>
</dbReference>
<dbReference type="InterPro" id="IPR032466">
    <property type="entry name" value="Metal_Hydrolase"/>
</dbReference>
<keyword evidence="4" id="KW-1185">Reference proteome</keyword>
<accession>A0A1N6GJX4</accession>
<dbReference type="InterPro" id="IPR052350">
    <property type="entry name" value="Metallo-dep_Lactonases"/>
</dbReference>
<dbReference type="PANTHER" id="PTHR43569:SF2">
    <property type="entry name" value="AMIDOHYDROLASE-RELATED DOMAIN-CONTAINING PROTEIN"/>
    <property type="match status" value="1"/>
</dbReference>
<gene>
    <name evidence="3" type="ORF">SAMN05444002_2560</name>
</gene>
<dbReference type="GO" id="GO:0016787">
    <property type="term" value="F:hydrolase activity"/>
    <property type="evidence" value="ECO:0007669"/>
    <property type="project" value="InterPro"/>
</dbReference>
<evidence type="ECO:0000313" key="4">
    <source>
        <dbReference type="Proteomes" id="UP000184932"/>
    </source>
</evidence>
<evidence type="ECO:0000313" key="3">
    <source>
        <dbReference type="EMBL" id="SIO07843.1"/>
    </source>
</evidence>
<dbReference type="SUPFAM" id="SSF51556">
    <property type="entry name" value="Metallo-dependent hydrolases"/>
    <property type="match status" value="1"/>
</dbReference>